<feature type="region of interest" description="Disordered" evidence="7">
    <location>
        <begin position="211"/>
        <end position="251"/>
    </location>
</feature>
<comment type="similarity">
    <text evidence="6">Belongs to the AP2/ERF transcription factor family. ERF subfamily.</text>
</comment>
<dbReference type="GO" id="GO:0003677">
    <property type="term" value="F:DNA binding"/>
    <property type="evidence" value="ECO:0007669"/>
    <property type="project" value="UniProtKB-KW"/>
</dbReference>
<dbReference type="Proteomes" id="UP000634136">
    <property type="component" value="Unassembled WGS sequence"/>
</dbReference>
<dbReference type="Gene3D" id="3.30.730.10">
    <property type="entry name" value="AP2/ERF domain"/>
    <property type="match status" value="1"/>
</dbReference>
<dbReference type="PANTHER" id="PTHR31190">
    <property type="entry name" value="DNA-BINDING DOMAIN"/>
    <property type="match status" value="1"/>
</dbReference>
<evidence type="ECO:0000256" key="1">
    <source>
        <dbReference type="ARBA" id="ARBA00004123"/>
    </source>
</evidence>
<dbReference type="Pfam" id="PF00847">
    <property type="entry name" value="AP2"/>
    <property type="match status" value="1"/>
</dbReference>
<dbReference type="GO" id="GO:0005634">
    <property type="term" value="C:nucleus"/>
    <property type="evidence" value="ECO:0007669"/>
    <property type="project" value="UniProtKB-SubCell"/>
</dbReference>
<protein>
    <submittedName>
        <fullName evidence="9">Ethylene-responsive transcription factor 13</fullName>
    </submittedName>
</protein>
<comment type="subcellular location">
    <subcellularLocation>
        <location evidence="1">Nucleus</location>
    </subcellularLocation>
</comment>
<evidence type="ECO:0000313" key="10">
    <source>
        <dbReference type="Proteomes" id="UP000634136"/>
    </source>
</evidence>
<proteinExistence type="inferred from homology"/>
<reference evidence="9" key="1">
    <citation type="submission" date="2020-09" db="EMBL/GenBank/DDBJ databases">
        <title>Genome-Enabled Discovery of Anthraquinone Biosynthesis in Senna tora.</title>
        <authorList>
            <person name="Kang S.-H."/>
            <person name="Pandey R.P."/>
            <person name="Lee C.-M."/>
            <person name="Sim J.-S."/>
            <person name="Jeong J.-T."/>
            <person name="Choi B.-S."/>
            <person name="Jung M."/>
            <person name="Ginzburg D."/>
            <person name="Zhao K."/>
            <person name="Won S.Y."/>
            <person name="Oh T.-J."/>
            <person name="Yu Y."/>
            <person name="Kim N.-H."/>
            <person name="Lee O.R."/>
            <person name="Lee T.-H."/>
            <person name="Bashyal P."/>
            <person name="Kim T.-S."/>
            <person name="Lee W.-H."/>
            <person name="Kawkins C."/>
            <person name="Kim C.-K."/>
            <person name="Kim J.S."/>
            <person name="Ahn B.O."/>
            <person name="Rhee S.Y."/>
            <person name="Sohng J.K."/>
        </authorList>
    </citation>
    <scope>NUCLEOTIDE SEQUENCE</scope>
    <source>
        <tissue evidence="9">Leaf</tissue>
    </source>
</reference>
<sequence length="270" mass="29926">MDLRVQMSHKLSAFVVDSSDPPPSATTTITTKTTSFQKAADPTSYSHSTQSSSFQNWTSDHHLPLKENDAEDMVLYGALRDAARTGWLPKMENQNSNIDNNNNVHNINNIIGGAAVAASGSHAPPRGDERRYRGVRRRPWGKYAAEIRDPKKNGVRVWLGTYEMAEDAALAYDRAAFKMRGSKAKLNFPHLIGSDHAEPVRVSLKRRSPELTLPLSMPPSSSSSASAYWSEAGEKRSKPIDGGVVDHSGNTREVDKGVTWQFSMDNQTWW</sequence>
<evidence type="ECO:0000256" key="6">
    <source>
        <dbReference type="ARBA" id="ARBA00024343"/>
    </source>
</evidence>
<name>A0A834WLA9_9FABA</name>
<dbReference type="GO" id="GO:0009873">
    <property type="term" value="P:ethylene-activated signaling pathway"/>
    <property type="evidence" value="ECO:0007669"/>
    <property type="project" value="InterPro"/>
</dbReference>
<evidence type="ECO:0000313" key="9">
    <source>
        <dbReference type="EMBL" id="KAF7825048.1"/>
    </source>
</evidence>
<comment type="caution">
    <text evidence="9">The sequence shown here is derived from an EMBL/GenBank/DDBJ whole genome shotgun (WGS) entry which is preliminary data.</text>
</comment>
<dbReference type="GO" id="GO:0003700">
    <property type="term" value="F:DNA-binding transcription factor activity"/>
    <property type="evidence" value="ECO:0007669"/>
    <property type="project" value="InterPro"/>
</dbReference>
<keyword evidence="2" id="KW-0805">Transcription regulation</keyword>
<dbReference type="SUPFAM" id="SSF54171">
    <property type="entry name" value="DNA-binding domain"/>
    <property type="match status" value="1"/>
</dbReference>
<keyword evidence="10" id="KW-1185">Reference proteome</keyword>
<keyword evidence="5" id="KW-0539">Nucleus</keyword>
<dbReference type="InterPro" id="IPR036955">
    <property type="entry name" value="AP2/ERF_dom_sf"/>
</dbReference>
<dbReference type="FunFam" id="3.30.730.10:FF:000001">
    <property type="entry name" value="Ethylene-responsive transcription factor 2"/>
    <property type="match status" value="1"/>
</dbReference>
<dbReference type="PROSITE" id="PS51032">
    <property type="entry name" value="AP2_ERF"/>
    <property type="match status" value="1"/>
</dbReference>
<feature type="compositionally biased region" description="Low complexity" evidence="7">
    <location>
        <begin position="211"/>
        <end position="231"/>
    </location>
</feature>
<dbReference type="OrthoDB" id="1647183at2759"/>
<evidence type="ECO:0000256" key="5">
    <source>
        <dbReference type="ARBA" id="ARBA00023242"/>
    </source>
</evidence>
<dbReference type="EMBL" id="JAAIUW010000006">
    <property type="protein sequence ID" value="KAF7825048.1"/>
    <property type="molecule type" value="Genomic_DNA"/>
</dbReference>
<dbReference type="PANTHER" id="PTHR31190:SF287">
    <property type="entry name" value="DEVELOPMENT RELATED ERF PROTEIN"/>
    <property type="match status" value="1"/>
</dbReference>
<dbReference type="PRINTS" id="PR00367">
    <property type="entry name" value="ETHRSPELEMNT"/>
</dbReference>
<evidence type="ECO:0000256" key="2">
    <source>
        <dbReference type="ARBA" id="ARBA00023015"/>
    </source>
</evidence>
<organism evidence="9 10">
    <name type="scientific">Senna tora</name>
    <dbReference type="NCBI Taxonomy" id="362788"/>
    <lineage>
        <taxon>Eukaryota</taxon>
        <taxon>Viridiplantae</taxon>
        <taxon>Streptophyta</taxon>
        <taxon>Embryophyta</taxon>
        <taxon>Tracheophyta</taxon>
        <taxon>Spermatophyta</taxon>
        <taxon>Magnoliopsida</taxon>
        <taxon>eudicotyledons</taxon>
        <taxon>Gunneridae</taxon>
        <taxon>Pentapetalae</taxon>
        <taxon>rosids</taxon>
        <taxon>fabids</taxon>
        <taxon>Fabales</taxon>
        <taxon>Fabaceae</taxon>
        <taxon>Caesalpinioideae</taxon>
        <taxon>Cassia clade</taxon>
        <taxon>Senna</taxon>
    </lineage>
</organism>
<keyword evidence="3" id="KW-0238">DNA-binding</keyword>
<accession>A0A834WLA9</accession>
<evidence type="ECO:0000259" key="8">
    <source>
        <dbReference type="PROSITE" id="PS51032"/>
    </source>
</evidence>
<evidence type="ECO:0000256" key="4">
    <source>
        <dbReference type="ARBA" id="ARBA00023163"/>
    </source>
</evidence>
<keyword evidence="4" id="KW-0804">Transcription</keyword>
<dbReference type="InterPro" id="IPR016177">
    <property type="entry name" value="DNA-bd_dom_sf"/>
</dbReference>
<dbReference type="CDD" id="cd00018">
    <property type="entry name" value="AP2"/>
    <property type="match status" value="1"/>
</dbReference>
<feature type="domain" description="AP2/ERF" evidence="8">
    <location>
        <begin position="131"/>
        <end position="189"/>
    </location>
</feature>
<feature type="region of interest" description="Disordered" evidence="7">
    <location>
        <begin position="17"/>
        <end position="47"/>
    </location>
</feature>
<evidence type="ECO:0000256" key="7">
    <source>
        <dbReference type="SAM" id="MobiDB-lite"/>
    </source>
</evidence>
<gene>
    <name evidence="9" type="ORF">G2W53_016212</name>
</gene>
<dbReference type="InterPro" id="IPR001471">
    <property type="entry name" value="AP2/ERF_dom"/>
</dbReference>
<dbReference type="AlphaFoldDB" id="A0A834WLA9"/>
<evidence type="ECO:0000256" key="3">
    <source>
        <dbReference type="ARBA" id="ARBA00023125"/>
    </source>
</evidence>
<dbReference type="SMART" id="SM00380">
    <property type="entry name" value="AP2"/>
    <property type="match status" value="1"/>
</dbReference>
<dbReference type="InterPro" id="IPR044808">
    <property type="entry name" value="ERF_plant"/>
</dbReference>